<name>A0A6A6Z0G4_9PEZI</name>
<reference evidence="4" key="3">
    <citation type="submission" date="2025-04" db="UniProtKB">
        <authorList>
            <consortium name="RefSeq"/>
        </authorList>
    </citation>
    <scope>IDENTIFICATION</scope>
    <source>
        <strain evidence="4">CBS 304.34</strain>
    </source>
</reference>
<protein>
    <submittedName>
        <fullName evidence="2 4">Uncharacterized protein</fullName>
    </submittedName>
</protein>
<keyword evidence="3" id="KW-1185">Reference proteome</keyword>
<evidence type="ECO:0000313" key="4">
    <source>
        <dbReference type="RefSeq" id="XP_033581474.1"/>
    </source>
</evidence>
<sequence>MHKMDKKSGELCTAAQGPILQFKSARGLYIATNFKSLKRLPPMSDKYKRLFSSASILLGRRRLGIDIIEANKCLQLSYGPPPTDAFNNAEHAALLGASRVSPASLAEQVEERLRASQREEANAMAADGDDEALAEQELREAEEEAILEGPAPPTEVVDVDEDNMVLSDGSGSQFR</sequence>
<dbReference type="AlphaFoldDB" id="A0A6A6Z0G4"/>
<dbReference type="GeneID" id="54462642"/>
<gene>
    <name evidence="2 4" type="ORF">BDZ99DRAFT_471929</name>
</gene>
<evidence type="ECO:0000313" key="3">
    <source>
        <dbReference type="Proteomes" id="UP000504636"/>
    </source>
</evidence>
<dbReference type="Proteomes" id="UP000504636">
    <property type="component" value="Unplaced"/>
</dbReference>
<feature type="region of interest" description="Disordered" evidence="1">
    <location>
        <begin position="120"/>
        <end position="175"/>
    </location>
</feature>
<evidence type="ECO:0000313" key="2">
    <source>
        <dbReference type="EMBL" id="KAF2814510.1"/>
    </source>
</evidence>
<dbReference type="RefSeq" id="XP_033581474.1">
    <property type="nucleotide sequence ID" value="XM_033721749.1"/>
</dbReference>
<reference evidence="2 4" key="1">
    <citation type="journal article" date="2020" name="Stud. Mycol.">
        <title>101 Dothideomycetes genomes: a test case for predicting lifestyles and emergence of pathogens.</title>
        <authorList>
            <person name="Haridas S."/>
            <person name="Albert R."/>
            <person name="Binder M."/>
            <person name="Bloem J."/>
            <person name="Labutti K."/>
            <person name="Salamov A."/>
            <person name="Andreopoulos B."/>
            <person name="Baker S."/>
            <person name="Barry K."/>
            <person name="Bills G."/>
            <person name="Bluhm B."/>
            <person name="Cannon C."/>
            <person name="Castanera R."/>
            <person name="Culley D."/>
            <person name="Daum C."/>
            <person name="Ezra D."/>
            <person name="Gonzalez J."/>
            <person name="Henrissat B."/>
            <person name="Kuo A."/>
            <person name="Liang C."/>
            <person name="Lipzen A."/>
            <person name="Lutzoni F."/>
            <person name="Magnuson J."/>
            <person name="Mondo S."/>
            <person name="Nolan M."/>
            <person name="Ohm R."/>
            <person name="Pangilinan J."/>
            <person name="Park H.-J."/>
            <person name="Ramirez L."/>
            <person name="Alfaro M."/>
            <person name="Sun H."/>
            <person name="Tritt A."/>
            <person name="Yoshinaga Y."/>
            <person name="Zwiers L.-H."/>
            <person name="Turgeon B."/>
            <person name="Goodwin S."/>
            <person name="Spatafora J."/>
            <person name="Crous P."/>
            <person name="Grigoriev I."/>
        </authorList>
    </citation>
    <scope>NUCLEOTIDE SEQUENCE</scope>
    <source>
        <strain evidence="2 4">CBS 304.34</strain>
    </source>
</reference>
<organism evidence="2">
    <name type="scientific">Mytilinidion resinicola</name>
    <dbReference type="NCBI Taxonomy" id="574789"/>
    <lineage>
        <taxon>Eukaryota</taxon>
        <taxon>Fungi</taxon>
        <taxon>Dikarya</taxon>
        <taxon>Ascomycota</taxon>
        <taxon>Pezizomycotina</taxon>
        <taxon>Dothideomycetes</taxon>
        <taxon>Pleosporomycetidae</taxon>
        <taxon>Mytilinidiales</taxon>
        <taxon>Mytilinidiaceae</taxon>
        <taxon>Mytilinidion</taxon>
    </lineage>
</organism>
<proteinExistence type="predicted"/>
<accession>A0A6A6Z0G4</accession>
<dbReference type="EMBL" id="MU003694">
    <property type="protein sequence ID" value="KAF2814510.1"/>
    <property type="molecule type" value="Genomic_DNA"/>
</dbReference>
<feature type="compositionally biased region" description="Acidic residues" evidence="1">
    <location>
        <begin position="127"/>
        <end position="146"/>
    </location>
</feature>
<evidence type="ECO:0000256" key="1">
    <source>
        <dbReference type="SAM" id="MobiDB-lite"/>
    </source>
</evidence>
<reference evidence="4" key="2">
    <citation type="submission" date="2020-04" db="EMBL/GenBank/DDBJ databases">
        <authorList>
            <consortium name="NCBI Genome Project"/>
        </authorList>
    </citation>
    <scope>NUCLEOTIDE SEQUENCE</scope>
    <source>
        <strain evidence="4">CBS 304.34</strain>
    </source>
</reference>